<proteinExistence type="predicted"/>
<feature type="region of interest" description="Disordered" evidence="2">
    <location>
        <begin position="247"/>
        <end position="456"/>
    </location>
</feature>
<protein>
    <recommendedName>
        <fullName evidence="5">Histone deacetylase interacting domain-containing protein</fullName>
    </recommendedName>
</protein>
<dbReference type="PANTHER" id="PTHR12346:SF0">
    <property type="entry name" value="SIN3A, ISOFORM G"/>
    <property type="match status" value="1"/>
</dbReference>
<evidence type="ECO:0000256" key="2">
    <source>
        <dbReference type="SAM" id="MobiDB-lite"/>
    </source>
</evidence>
<evidence type="ECO:0000256" key="1">
    <source>
        <dbReference type="ARBA" id="ARBA00022491"/>
    </source>
</evidence>
<dbReference type="OrthoDB" id="5342561at2759"/>
<sequence>MNIGAIQHVIAALEPIARKLSTMAPAEKAAYTLPRGLGSPSEAIYRRVIQRVYDKERGKEVIEALHKNPATAVPVVLHRLKKKDEEWRRGKREWNKVWREIDAKNFYKALDHQGVNFKANDKRAINTKTLVSEIGERHRARLCRVLSAELPGKQPIIAHDPPAGLAHGLPDHPDSKNDLEFKMKDTAVFRHVTRLLNSYMERSMKTLPSSLLDSVVLLYRDFMREFFLVDVIDPESLRLPRKFRDVEPAGSGVKENAENVPMDIDASCSSWRDSGGGSRRAANENGCSTSPDNSPVAGVMMDDARPSASPPDPSGSARRLDDAGTVKMEPAEDDVPTLDMGPSGAGARTGPKSGVQPEGAQQQREQSPAFAFPRNERPVKASPFVELEEEESGGRSSGWKAETWITWVSTPPSFPPNQQRADGEPAEAAGAHGDGSPTPSATRVPQTPAGDASFGSRQSSVLNCNANLYCFFRLYEVRLRNDAAACGTNVYASTAELGAADTNMRCAPVALLTCGTNSMRL</sequence>
<dbReference type="GO" id="GO:0003714">
    <property type="term" value="F:transcription corepressor activity"/>
    <property type="evidence" value="ECO:0007669"/>
    <property type="project" value="InterPro"/>
</dbReference>
<name>A0A8H8DEC2_9FUNG</name>
<evidence type="ECO:0008006" key="5">
    <source>
        <dbReference type="Google" id="ProtNLM"/>
    </source>
</evidence>
<gene>
    <name evidence="3" type="ORF">BJ554DRAFT_5168</name>
</gene>
<keyword evidence="1" id="KW-0678">Repressor</keyword>
<dbReference type="GO" id="GO:0000122">
    <property type="term" value="P:negative regulation of transcription by RNA polymerase II"/>
    <property type="evidence" value="ECO:0007669"/>
    <property type="project" value="TreeGrafter"/>
</dbReference>
<reference evidence="3 4" key="1">
    <citation type="journal article" name="Sci. Rep.">
        <title>Genome-scale phylogenetic analyses confirm Olpidium as the closest living zoosporic fungus to the non-flagellated, terrestrial fungi.</title>
        <authorList>
            <person name="Chang Y."/>
            <person name="Rochon D."/>
            <person name="Sekimoto S."/>
            <person name="Wang Y."/>
            <person name="Chovatia M."/>
            <person name="Sandor L."/>
            <person name="Salamov A."/>
            <person name="Grigoriev I.V."/>
            <person name="Stajich J.E."/>
            <person name="Spatafora J.W."/>
        </authorList>
    </citation>
    <scope>NUCLEOTIDE SEQUENCE [LARGE SCALE GENOMIC DNA]</scope>
    <source>
        <strain evidence="3">S191</strain>
    </source>
</reference>
<dbReference type="PANTHER" id="PTHR12346">
    <property type="entry name" value="SIN3B-RELATED"/>
    <property type="match status" value="1"/>
</dbReference>
<feature type="compositionally biased region" description="Polar residues" evidence="2">
    <location>
        <begin position="406"/>
        <end position="420"/>
    </location>
</feature>
<keyword evidence="4" id="KW-1185">Reference proteome</keyword>
<evidence type="ECO:0000313" key="4">
    <source>
        <dbReference type="Proteomes" id="UP000673691"/>
    </source>
</evidence>
<evidence type="ECO:0000313" key="3">
    <source>
        <dbReference type="EMBL" id="KAG5455423.1"/>
    </source>
</evidence>
<comment type="caution">
    <text evidence="3">The sequence shown here is derived from an EMBL/GenBank/DDBJ whole genome shotgun (WGS) entry which is preliminary data.</text>
</comment>
<dbReference type="InterPro" id="IPR039774">
    <property type="entry name" value="Sin3-like"/>
</dbReference>
<dbReference type="GO" id="GO:0070822">
    <property type="term" value="C:Sin3-type complex"/>
    <property type="evidence" value="ECO:0007669"/>
    <property type="project" value="TreeGrafter"/>
</dbReference>
<dbReference type="EMBL" id="JAEFCI010013405">
    <property type="protein sequence ID" value="KAG5455423.1"/>
    <property type="molecule type" value="Genomic_DNA"/>
</dbReference>
<dbReference type="Proteomes" id="UP000673691">
    <property type="component" value="Unassembled WGS sequence"/>
</dbReference>
<accession>A0A8H8DEC2</accession>
<dbReference type="AlphaFoldDB" id="A0A8H8DEC2"/>
<organism evidence="3 4">
    <name type="scientific">Olpidium bornovanus</name>
    <dbReference type="NCBI Taxonomy" id="278681"/>
    <lineage>
        <taxon>Eukaryota</taxon>
        <taxon>Fungi</taxon>
        <taxon>Fungi incertae sedis</taxon>
        <taxon>Olpidiomycota</taxon>
        <taxon>Olpidiomycotina</taxon>
        <taxon>Olpidiomycetes</taxon>
        <taxon>Olpidiales</taxon>
        <taxon>Olpidiaceae</taxon>
        <taxon>Olpidium</taxon>
    </lineage>
</organism>